<dbReference type="Gene3D" id="3.60.130.10">
    <property type="entry name" value="Clavaminate synthase-like"/>
    <property type="match status" value="1"/>
</dbReference>
<dbReference type="GO" id="GO:0051213">
    <property type="term" value="F:dioxygenase activity"/>
    <property type="evidence" value="ECO:0007669"/>
    <property type="project" value="UniProtKB-KW"/>
</dbReference>
<accession>A0AAN7TWV9</accession>
<comment type="caution">
    <text evidence="8">The sequence shown here is derived from an EMBL/GenBank/DDBJ whole genome shotgun (WGS) entry which is preliminary data.</text>
</comment>
<gene>
    <name evidence="8" type="ORF">LTR62_005128</name>
</gene>
<dbReference type="Proteomes" id="UP001310890">
    <property type="component" value="Unassembled WGS sequence"/>
</dbReference>
<dbReference type="Pfam" id="PF02668">
    <property type="entry name" value="TauD"/>
    <property type="match status" value="1"/>
</dbReference>
<sequence>MAVDLDERCLLQVSVYQNISRISGKSPSTKVKVASAASTKYKLTPEYDPWDSESWHIPDQIRGEIQDNGPGPMTISWTNDIPGYDPSHKSFISPSMLEHLFRLEPGKTNSPSAVPERVHWTCSSFRDRCPDFRYEQYMGDDSILIKALNQLHRYGLVFVEDVPGIEQAVTEIVERIGPLKNTFYGRTWDVRSVPQAKNVAYTAQDLGFHMDLMYMQQPPHLQFLHCIRSSSAGGASLFTDSIRAARDLWKQDPQAVQDLAQYPVNFHYDHPETHYYHQERRVFEFDDKTAIASGQHTMNADSVASSIKHVSWAPPFQGPFRPQLEPFEPAHTGPVQRWHAAAKKFNAAIHQPEGIYERMMKPGECVIFDNRRVLHARKAFEVGDVGKERWLRGAYMDEDPFLSKSSVLHHRARQASQSL</sequence>
<dbReference type="AlphaFoldDB" id="A0AAN7TWV9"/>
<comment type="similarity">
    <text evidence="2">Belongs to the gamma-BBH/TMLD family.</text>
</comment>
<evidence type="ECO:0000256" key="4">
    <source>
        <dbReference type="ARBA" id="ARBA00022964"/>
    </source>
</evidence>
<dbReference type="PANTHER" id="PTHR10696">
    <property type="entry name" value="GAMMA-BUTYROBETAINE HYDROXYLASE-RELATED"/>
    <property type="match status" value="1"/>
</dbReference>
<protein>
    <recommendedName>
        <fullName evidence="7">TauD/TfdA-like domain-containing protein</fullName>
    </recommendedName>
</protein>
<dbReference type="InterPro" id="IPR003819">
    <property type="entry name" value="TauD/TfdA-like"/>
</dbReference>
<dbReference type="InterPro" id="IPR042098">
    <property type="entry name" value="TauD-like_sf"/>
</dbReference>
<reference evidence="8" key="1">
    <citation type="submission" date="2023-08" db="EMBL/GenBank/DDBJ databases">
        <title>Black Yeasts Isolated from many extreme environments.</title>
        <authorList>
            <person name="Coleine C."/>
            <person name="Stajich J.E."/>
            <person name="Selbmann L."/>
        </authorList>
    </citation>
    <scope>NUCLEOTIDE SEQUENCE</scope>
    <source>
        <strain evidence="8">CCFEE 5401</strain>
    </source>
</reference>
<proteinExistence type="inferred from homology"/>
<dbReference type="GO" id="GO:0045329">
    <property type="term" value="P:carnitine biosynthetic process"/>
    <property type="evidence" value="ECO:0007669"/>
    <property type="project" value="TreeGrafter"/>
</dbReference>
<comment type="cofactor">
    <cofactor evidence="1">
        <name>Fe(2+)</name>
        <dbReference type="ChEBI" id="CHEBI:29033"/>
    </cofactor>
</comment>
<evidence type="ECO:0000259" key="7">
    <source>
        <dbReference type="Pfam" id="PF02668"/>
    </source>
</evidence>
<dbReference type="GO" id="GO:0046872">
    <property type="term" value="F:metal ion binding"/>
    <property type="evidence" value="ECO:0007669"/>
    <property type="project" value="UniProtKB-KW"/>
</dbReference>
<feature type="domain" description="TauD/TfdA-like" evidence="7">
    <location>
        <begin position="131"/>
        <end position="395"/>
    </location>
</feature>
<keyword evidence="3" id="KW-0479">Metal-binding</keyword>
<keyword evidence="6" id="KW-0408">Iron</keyword>
<dbReference type="GO" id="GO:0005739">
    <property type="term" value="C:mitochondrion"/>
    <property type="evidence" value="ECO:0007669"/>
    <property type="project" value="TreeGrafter"/>
</dbReference>
<dbReference type="PANTHER" id="PTHR10696:SF25">
    <property type="entry name" value="OXIDOREDUCTASE AIM17-RELATED"/>
    <property type="match status" value="1"/>
</dbReference>
<dbReference type="InterPro" id="IPR050411">
    <property type="entry name" value="AlphaKG_dependent_hydroxylases"/>
</dbReference>
<evidence type="ECO:0000256" key="3">
    <source>
        <dbReference type="ARBA" id="ARBA00022723"/>
    </source>
</evidence>
<evidence type="ECO:0000256" key="2">
    <source>
        <dbReference type="ARBA" id="ARBA00008654"/>
    </source>
</evidence>
<dbReference type="CDD" id="cd00250">
    <property type="entry name" value="CAS_like"/>
    <property type="match status" value="1"/>
</dbReference>
<keyword evidence="5" id="KW-0560">Oxidoreductase</keyword>
<evidence type="ECO:0000313" key="9">
    <source>
        <dbReference type="Proteomes" id="UP001310890"/>
    </source>
</evidence>
<evidence type="ECO:0000313" key="8">
    <source>
        <dbReference type="EMBL" id="KAK5117704.1"/>
    </source>
</evidence>
<evidence type="ECO:0000256" key="6">
    <source>
        <dbReference type="ARBA" id="ARBA00023004"/>
    </source>
</evidence>
<keyword evidence="4" id="KW-0223">Dioxygenase</keyword>
<dbReference type="EMBL" id="JAVRRL010000004">
    <property type="protein sequence ID" value="KAK5117704.1"/>
    <property type="molecule type" value="Genomic_DNA"/>
</dbReference>
<name>A0AAN7TWV9_9PEZI</name>
<evidence type="ECO:0000256" key="1">
    <source>
        <dbReference type="ARBA" id="ARBA00001954"/>
    </source>
</evidence>
<dbReference type="SUPFAM" id="SSF51197">
    <property type="entry name" value="Clavaminate synthase-like"/>
    <property type="match status" value="1"/>
</dbReference>
<organism evidence="8 9">
    <name type="scientific">Meristemomyces frigidus</name>
    <dbReference type="NCBI Taxonomy" id="1508187"/>
    <lineage>
        <taxon>Eukaryota</taxon>
        <taxon>Fungi</taxon>
        <taxon>Dikarya</taxon>
        <taxon>Ascomycota</taxon>
        <taxon>Pezizomycotina</taxon>
        <taxon>Dothideomycetes</taxon>
        <taxon>Dothideomycetidae</taxon>
        <taxon>Mycosphaerellales</taxon>
        <taxon>Teratosphaeriaceae</taxon>
        <taxon>Meristemomyces</taxon>
    </lineage>
</organism>
<evidence type="ECO:0000256" key="5">
    <source>
        <dbReference type="ARBA" id="ARBA00023002"/>
    </source>
</evidence>